<evidence type="ECO:0000256" key="1">
    <source>
        <dbReference type="SAM" id="MobiDB-lite"/>
    </source>
</evidence>
<keyword evidence="3" id="KW-1185">Reference proteome</keyword>
<organism evidence="2 3">
    <name type="scientific">Mycoplasma haematolamae (strain Purdue)</name>
    <dbReference type="NCBI Taxonomy" id="1212765"/>
    <lineage>
        <taxon>Bacteria</taxon>
        <taxon>Bacillati</taxon>
        <taxon>Mycoplasmatota</taxon>
        <taxon>Mollicutes</taxon>
        <taxon>Mycoplasmataceae</taxon>
        <taxon>Mycoplasma</taxon>
    </lineage>
</organism>
<sequence>MSTPNQSKLAKSKKAEKTLRKQESSFNLGFNSSLKSLSLKEYAWLLATYSNDFQPSGDSLEIERPKQEERFFSRPWSASLLKEATKLEAQSTLWDSLSSLQDVPSDYWFTAGRLSQEREQINVSACIQLEKLMGPKPFEESLSFSELEMYLQLLDKDKHREEVETRKHLTEEEILLSELSTLNLIRECEELEAKLPQGDLTIVREEEAEVVDLSLPVSLPSLVDEKPKWLVGKALEHEKKSEIPLASSLPSLFLANAMEAAKAKPPKSHLQPSPQWLQSISKAFSRWSITRFLSEEQMNNIVNPPHPEKIVPKELIQWNDPEEKWFYEYLPSINLFFDRFREKHLSTLVTTWEEPEYTFPITEIPTGESFDWSNALKRPIFMYEGISPLTIGSDLQEIASLLDSFEKQYKEQSVKDFDESGLAIPIEGLTNESIKKDMQEQEEELL</sequence>
<dbReference type="AlphaFoldDB" id="I7B8R5"/>
<name>I7B8R5_MYCHA</name>
<evidence type="ECO:0000313" key="2">
    <source>
        <dbReference type="EMBL" id="AFO51620.1"/>
    </source>
</evidence>
<gene>
    <name evidence="2" type="ordered locus">MHLP_00200</name>
</gene>
<dbReference type="KEGG" id="mhl:MHLP_00200"/>
<dbReference type="HOGENOM" id="CLU_642039_0_0_14"/>
<dbReference type="PATRIC" id="fig|1212765.3.peg.41"/>
<reference evidence="3" key="2">
    <citation type="submission" date="2012-07" db="EMBL/GenBank/DDBJ databases">
        <title>Complete genome sequence of 'Candidatus Mycoplasma haemolamae'.</title>
        <authorList>
            <person name="Guimaraes A.M.S."/>
            <person name="Toth B."/>
            <person name="Santos A.P."/>
            <person name="Nascimento N.C."/>
            <person name="Sojka J.E."/>
            <person name="Messick J.B."/>
        </authorList>
    </citation>
    <scope>NUCLEOTIDE SEQUENCE [LARGE SCALE GENOMIC DNA]</scope>
    <source>
        <strain evidence="3">Purdue</strain>
    </source>
</reference>
<dbReference type="STRING" id="1212765.MHLP_00200"/>
<feature type="region of interest" description="Disordered" evidence="1">
    <location>
        <begin position="1"/>
        <end position="23"/>
    </location>
</feature>
<proteinExistence type="predicted"/>
<dbReference type="EMBL" id="CP003731">
    <property type="protein sequence ID" value="AFO51620.1"/>
    <property type="molecule type" value="Genomic_DNA"/>
</dbReference>
<evidence type="ECO:0000313" key="3">
    <source>
        <dbReference type="Proteomes" id="UP000006502"/>
    </source>
</evidence>
<dbReference type="OrthoDB" id="397070at2"/>
<dbReference type="Proteomes" id="UP000006502">
    <property type="component" value="Chromosome"/>
</dbReference>
<feature type="compositionally biased region" description="Basic and acidic residues" evidence="1">
    <location>
        <begin position="13"/>
        <end position="23"/>
    </location>
</feature>
<protein>
    <submittedName>
        <fullName evidence="2">Uncharacterized protein</fullName>
    </submittedName>
</protein>
<reference evidence="2 3" key="1">
    <citation type="journal article" date="2012" name="J. Bacteriol.">
        <title>Genome Sequence of "Candidatus Mycoplasma haemolamae" Strain Purdue, a Red Blood Cell Pathogen of Alpacas (Vicugna pacos) and Llamas (Lama glama).</title>
        <authorList>
            <person name="Guimaraes A.M."/>
            <person name="Toth B."/>
            <person name="Santos A.P."/>
            <person name="do Nascimento N.C."/>
            <person name="Kritchevsky J.E."/>
            <person name="Messick J.B."/>
        </authorList>
    </citation>
    <scope>NUCLEOTIDE SEQUENCE [LARGE SCALE GENOMIC DNA]</scope>
    <source>
        <strain evidence="2 3">Purdue</strain>
    </source>
</reference>
<accession>I7B8R5</accession>